<feature type="transmembrane region" description="Helical" evidence="7">
    <location>
        <begin position="156"/>
        <end position="175"/>
    </location>
</feature>
<evidence type="ECO:0000313" key="8">
    <source>
        <dbReference type="EMBL" id="TBU22213.1"/>
    </source>
</evidence>
<feature type="region of interest" description="Disordered" evidence="6">
    <location>
        <begin position="1"/>
        <end position="21"/>
    </location>
</feature>
<dbReference type="EMBL" id="ML143552">
    <property type="protein sequence ID" value="TBU22213.1"/>
    <property type="molecule type" value="Genomic_DNA"/>
</dbReference>
<evidence type="ECO:0000256" key="3">
    <source>
        <dbReference type="ARBA" id="ARBA00022692"/>
    </source>
</evidence>
<comment type="similarity">
    <text evidence="2">Belongs to the acetate uptake transporter (AceTr) (TC 2.A.96) family.</text>
</comment>
<dbReference type="OrthoDB" id="3648309at2759"/>
<feature type="transmembrane region" description="Helical" evidence="7">
    <location>
        <begin position="101"/>
        <end position="123"/>
    </location>
</feature>
<dbReference type="Proteomes" id="UP000292957">
    <property type="component" value="Unassembled WGS sequence"/>
</dbReference>
<protein>
    <submittedName>
        <fullName evidence="8">FUN34 transmembrane protein</fullName>
    </submittedName>
</protein>
<proteinExistence type="inferred from homology"/>
<evidence type="ECO:0000256" key="7">
    <source>
        <dbReference type="SAM" id="Phobius"/>
    </source>
</evidence>
<evidence type="ECO:0000256" key="5">
    <source>
        <dbReference type="ARBA" id="ARBA00023136"/>
    </source>
</evidence>
<dbReference type="GO" id="GO:0015123">
    <property type="term" value="F:acetate transmembrane transporter activity"/>
    <property type="evidence" value="ECO:0007669"/>
    <property type="project" value="TreeGrafter"/>
</dbReference>
<keyword evidence="3 7" id="KW-0812">Transmembrane</keyword>
<evidence type="ECO:0000256" key="4">
    <source>
        <dbReference type="ARBA" id="ARBA00022989"/>
    </source>
</evidence>
<dbReference type="Pfam" id="PF01184">
    <property type="entry name" value="Gpr1_Fun34_YaaH"/>
    <property type="match status" value="1"/>
</dbReference>
<keyword evidence="5 7" id="KW-0472">Membrane</keyword>
<feature type="transmembrane region" description="Helical" evidence="7">
    <location>
        <begin position="129"/>
        <end position="149"/>
    </location>
</feature>
<keyword evidence="4 7" id="KW-1133">Transmembrane helix</keyword>
<dbReference type="NCBIfam" id="NF038013">
    <property type="entry name" value="AceTr_1"/>
    <property type="match status" value="1"/>
</dbReference>
<evidence type="ECO:0000256" key="2">
    <source>
        <dbReference type="ARBA" id="ARBA00005587"/>
    </source>
</evidence>
<comment type="subcellular location">
    <subcellularLocation>
        <location evidence="1">Membrane</location>
        <topology evidence="1">Multi-pass membrane protein</topology>
    </subcellularLocation>
</comment>
<accession>A0A4V2JYR7</accession>
<feature type="transmembrane region" description="Helical" evidence="7">
    <location>
        <begin position="40"/>
        <end position="57"/>
    </location>
</feature>
<name>A0A4V2JYR7_9APHY</name>
<dbReference type="InterPro" id="IPR000791">
    <property type="entry name" value="Gpr1/Fun34/SatP-like"/>
</dbReference>
<evidence type="ECO:0000256" key="6">
    <source>
        <dbReference type="SAM" id="MobiDB-lite"/>
    </source>
</evidence>
<evidence type="ECO:0000256" key="1">
    <source>
        <dbReference type="ARBA" id="ARBA00004141"/>
    </source>
</evidence>
<dbReference type="PANTHER" id="PTHR31123">
    <property type="entry name" value="ACCUMULATION OF DYADS PROTEIN 2-RELATED"/>
    <property type="match status" value="1"/>
</dbReference>
<dbReference type="PANTHER" id="PTHR31123:SF1">
    <property type="entry name" value="ACCUMULATION OF DYADS PROTEIN 2-RELATED"/>
    <property type="match status" value="1"/>
</dbReference>
<sequence>MSHLEKAQPELATANPPPTNGYSAPGRNLYYRQLGDPGPLGLYGFASTTFILSMYNVQARGINTPNVVIGMALFVGGLAQFVAGMWEFATQNTFSATAFTMYGGFWMSFGTIFIPGSGILTAYTDPNELNSALGIYLWTWFIVTFLLLVASLRRNLGLVVLFFFLTITFALLGSGKFSTAHAVALDKAGGVFGIITAFIAFYVGTAEMLNDRAQSWFVLPLGQIPKRRID</sequence>
<dbReference type="AlphaFoldDB" id="A0A4V2JYR7"/>
<feature type="transmembrane region" description="Helical" evidence="7">
    <location>
        <begin position="187"/>
        <end position="205"/>
    </location>
</feature>
<reference evidence="8" key="1">
    <citation type="submission" date="2019-01" db="EMBL/GenBank/DDBJ databases">
        <title>Draft genome sequences of three monokaryotic isolates of the white-rot basidiomycete fungus Dichomitus squalens.</title>
        <authorList>
            <consortium name="DOE Joint Genome Institute"/>
            <person name="Lopez S.C."/>
            <person name="Andreopoulos B."/>
            <person name="Pangilinan J."/>
            <person name="Lipzen A."/>
            <person name="Riley R."/>
            <person name="Ahrendt S."/>
            <person name="Ng V."/>
            <person name="Barry K."/>
            <person name="Daum C."/>
            <person name="Grigoriev I.V."/>
            <person name="Hilden K.S."/>
            <person name="Makela M.R."/>
            <person name="de Vries R.P."/>
        </authorList>
    </citation>
    <scope>NUCLEOTIDE SEQUENCE [LARGE SCALE GENOMIC DNA]</scope>
    <source>
        <strain evidence="8">OM18370.1</strain>
    </source>
</reference>
<feature type="transmembrane region" description="Helical" evidence="7">
    <location>
        <begin position="69"/>
        <end position="89"/>
    </location>
</feature>
<dbReference type="GO" id="GO:0005886">
    <property type="term" value="C:plasma membrane"/>
    <property type="evidence" value="ECO:0007669"/>
    <property type="project" value="TreeGrafter"/>
</dbReference>
<gene>
    <name evidence="8" type="ORF">BD311DRAFT_676638</name>
</gene>
<organism evidence="8">
    <name type="scientific">Dichomitus squalens</name>
    <dbReference type="NCBI Taxonomy" id="114155"/>
    <lineage>
        <taxon>Eukaryota</taxon>
        <taxon>Fungi</taxon>
        <taxon>Dikarya</taxon>
        <taxon>Basidiomycota</taxon>
        <taxon>Agaricomycotina</taxon>
        <taxon>Agaricomycetes</taxon>
        <taxon>Polyporales</taxon>
        <taxon>Polyporaceae</taxon>
        <taxon>Dichomitus</taxon>
    </lineage>
</organism>
<dbReference type="InterPro" id="IPR051633">
    <property type="entry name" value="AceTr"/>
</dbReference>